<feature type="domain" description="Heterokaryon incompatibility" evidence="1">
    <location>
        <begin position="190"/>
        <end position="385"/>
    </location>
</feature>
<accession>A0A1L7XML6</accession>
<evidence type="ECO:0000259" key="1">
    <source>
        <dbReference type="Pfam" id="PF06985"/>
    </source>
</evidence>
<reference evidence="2 3" key="1">
    <citation type="submission" date="2016-03" db="EMBL/GenBank/DDBJ databases">
        <authorList>
            <person name="Ploux O."/>
        </authorList>
    </citation>
    <scope>NUCLEOTIDE SEQUENCE [LARGE SCALE GENOMIC DNA]</scope>
    <source>
        <strain evidence="2 3">UAMH 11012</strain>
    </source>
</reference>
<protein>
    <recommendedName>
        <fullName evidence="1">Heterokaryon incompatibility domain-containing protein</fullName>
    </recommendedName>
</protein>
<gene>
    <name evidence="2" type="ORF">PAC_16183</name>
</gene>
<dbReference type="AlphaFoldDB" id="A0A1L7XML6"/>
<sequence>MTCKACESLTVDELFERASTSPGYFVLHASYSEFEVAANTGCDTCRTFHTRFNNECPYLNEKVTELEKNRGAAPPVIVILQMGFGQHGKRPINKIHVQIGDEPDRPGFEPRNEHPGYHLWRTEIDHDLGSDQNFGIAHNWIRDCCTEHDPAVCPALVDIELPTRLIDVGEAGHPKMLRLIETSKDQKAKYLALSHCWGPPGTKKLLTTSETLSSRLASIDINDMPPNFSDAVIITRRLGYRYLWIDSLCIIQDSKSDWETESQNMGNIYTNAAITLAAAAATSSEGGLLTKGYEPLSDDTLSPKKWFLTDSIGRSHIAFMSDDKSKGQSISSNSEPQICRIKLNQSDSTRNIILDPLTEFSDLEENWFRCTALGPLGLRGWCLQEKLLSRRILFYGKRQIYWQCASARKAADGESVPASAARSQANIGNEVSDWPDVLRLKQLHREAITLEERQAIEKKIYKTWHNVLFLYINRRLTFYSDRLPGLAGMATLIHELTGDQYVAGFWRQYLLTSLIWTHTKSVLREEAPRAIAERYETETPEWEKASSKMSGPSWSWCSHDFTDILDFWADYNEDYRERFWRDQDAVIVDAKVDIVGGNPFGQVTSGELVVKGWTYPRWDVRTLDEGAFQKKWQVWSSVNLGICPHSPWNRNRGSDGVCEDRAVLWDYWPRQTTSPAKRAWIHLWRWLVDIFVLFLWQGLSKSFRERSQKDCYACNEYLGMHILSIIDKEAGRDGRHEIDLWSLVLEPVSGQEGKYRRIGIARKAAYVSEDDFFNLKKSQIARKRAPEALHGWEYQQVVII</sequence>
<evidence type="ECO:0000313" key="2">
    <source>
        <dbReference type="EMBL" id="CZR66282.1"/>
    </source>
</evidence>
<evidence type="ECO:0000313" key="3">
    <source>
        <dbReference type="Proteomes" id="UP000184330"/>
    </source>
</evidence>
<dbReference type="OrthoDB" id="3532230at2759"/>
<dbReference type="PANTHER" id="PTHR33112">
    <property type="entry name" value="DOMAIN PROTEIN, PUTATIVE-RELATED"/>
    <property type="match status" value="1"/>
</dbReference>
<dbReference type="Proteomes" id="UP000184330">
    <property type="component" value="Unassembled WGS sequence"/>
</dbReference>
<organism evidence="2 3">
    <name type="scientific">Phialocephala subalpina</name>
    <dbReference type="NCBI Taxonomy" id="576137"/>
    <lineage>
        <taxon>Eukaryota</taxon>
        <taxon>Fungi</taxon>
        <taxon>Dikarya</taxon>
        <taxon>Ascomycota</taxon>
        <taxon>Pezizomycotina</taxon>
        <taxon>Leotiomycetes</taxon>
        <taxon>Helotiales</taxon>
        <taxon>Mollisiaceae</taxon>
        <taxon>Phialocephala</taxon>
        <taxon>Phialocephala fortinii species complex</taxon>
    </lineage>
</organism>
<dbReference type="STRING" id="576137.A0A1L7XML6"/>
<keyword evidence="3" id="KW-1185">Reference proteome</keyword>
<name>A0A1L7XML6_9HELO</name>
<dbReference type="InterPro" id="IPR010730">
    <property type="entry name" value="HET"/>
</dbReference>
<dbReference type="PANTHER" id="PTHR33112:SF8">
    <property type="entry name" value="HETEROKARYON INCOMPATIBILITY DOMAIN-CONTAINING PROTEIN"/>
    <property type="match status" value="1"/>
</dbReference>
<proteinExistence type="predicted"/>
<dbReference type="EMBL" id="FJOG01000036">
    <property type="protein sequence ID" value="CZR66282.1"/>
    <property type="molecule type" value="Genomic_DNA"/>
</dbReference>
<dbReference type="Pfam" id="PF06985">
    <property type="entry name" value="HET"/>
    <property type="match status" value="1"/>
</dbReference>